<organism evidence="1 2">
    <name type="scientific">Tenebrio molitor</name>
    <name type="common">Yellow mealworm beetle</name>
    <dbReference type="NCBI Taxonomy" id="7067"/>
    <lineage>
        <taxon>Eukaryota</taxon>
        <taxon>Metazoa</taxon>
        <taxon>Ecdysozoa</taxon>
        <taxon>Arthropoda</taxon>
        <taxon>Hexapoda</taxon>
        <taxon>Insecta</taxon>
        <taxon>Pterygota</taxon>
        <taxon>Neoptera</taxon>
        <taxon>Endopterygota</taxon>
        <taxon>Coleoptera</taxon>
        <taxon>Polyphaga</taxon>
        <taxon>Cucujiformia</taxon>
        <taxon>Tenebrionidae</taxon>
        <taxon>Tenebrio</taxon>
    </lineage>
</organism>
<reference evidence="1" key="2">
    <citation type="submission" date="2021-08" db="EMBL/GenBank/DDBJ databases">
        <authorList>
            <person name="Eriksson T."/>
        </authorList>
    </citation>
    <scope>NUCLEOTIDE SEQUENCE</scope>
    <source>
        <strain evidence="1">Stoneville</strain>
        <tissue evidence="1">Whole head</tissue>
    </source>
</reference>
<name>A0A8J6HB96_TENMO</name>
<evidence type="ECO:0000313" key="1">
    <source>
        <dbReference type="EMBL" id="KAH0811489.1"/>
    </source>
</evidence>
<protein>
    <submittedName>
        <fullName evidence="1">Uncharacterized protein</fullName>
    </submittedName>
</protein>
<reference evidence="1" key="1">
    <citation type="journal article" date="2020" name="J Insects Food Feed">
        <title>The yellow mealworm (Tenebrio molitor) genome: a resource for the emerging insects as food and feed industry.</title>
        <authorList>
            <person name="Eriksson T."/>
            <person name="Andere A."/>
            <person name="Kelstrup H."/>
            <person name="Emery V."/>
            <person name="Picard C."/>
        </authorList>
    </citation>
    <scope>NUCLEOTIDE SEQUENCE</scope>
    <source>
        <strain evidence="1">Stoneville</strain>
        <tissue evidence="1">Whole head</tissue>
    </source>
</reference>
<accession>A0A8J6HB96</accession>
<evidence type="ECO:0000313" key="2">
    <source>
        <dbReference type="Proteomes" id="UP000719412"/>
    </source>
</evidence>
<dbReference type="EMBL" id="JABDTM020026767">
    <property type="protein sequence ID" value="KAH0811489.1"/>
    <property type="molecule type" value="Genomic_DNA"/>
</dbReference>
<comment type="caution">
    <text evidence="1">The sequence shown here is derived from an EMBL/GenBank/DDBJ whole genome shotgun (WGS) entry which is preliminary data.</text>
</comment>
<sequence length="369" mass="42258">MEVEVNGAPVLLLIVRREHLRPRRSTTKGHPGRKSPRWLNTLWEESSSAFQEKLLEIRESGWFFPGLDEKRELLFPVPCNKCIRIYDRLPFMQMTVLSAAISPTKLFAPLFTIRIMNVASDKDAPEVVDYLGTAPIDWQMVEWLNNRYAYDSCRKIVTTSLADVILFRRAAIVTTACHLSIAVKKQGRPWKGTLLSANGSCAISPCKRKSISRRVFNKRELGRSHGRPLRYTDAYFPIKSQISISISRHRPPERVNPKIHPFMSKFYVYLSEPRSFLLCIFRAAKIDVEKTVSVRAGATYETPDGWSIVKLSPNWRATLDLFRLIKKRFMNYVNGLTVEKFLITESVTISNTIHTITLGIWEISSAPAQ</sequence>
<keyword evidence="2" id="KW-1185">Reference proteome</keyword>
<dbReference type="AlphaFoldDB" id="A0A8J6HB96"/>
<proteinExistence type="predicted"/>
<dbReference type="Proteomes" id="UP000719412">
    <property type="component" value="Unassembled WGS sequence"/>
</dbReference>
<gene>
    <name evidence="1" type="ORF">GEV33_011303</name>
</gene>